<organism evidence="5 6">
    <name type="scientific">Rhizoctonia solani 123E</name>
    <dbReference type="NCBI Taxonomy" id="1423351"/>
    <lineage>
        <taxon>Eukaryota</taxon>
        <taxon>Fungi</taxon>
        <taxon>Dikarya</taxon>
        <taxon>Basidiomycota</taxon>
        <taxon>Agaricomycotina</taxon>
        <taxon>Agaricomycetes</taxon>
        <taxon>Cantharellales</taxon>
        <taxon>Ceratobasidiaceae</taxon>
        <taxon>Rhizoctonia</taxon>
    </lineage>
</organism>
<dbReference type="GO" id="GO:0008270">
    <property type="term" value="F:zinc ion binding"/>
    <property type="evidence" value="ECO:0007669"/>
    <property type="project" value="InterPro"/>
</dbReference>
<dbReference type="GO" id="GO:0000981">
    <property type="term" value="F:DNA-binding transcription factor activity, RNA polymerase II-specific"/>
    <property type="evidence" value="ECO:0007669"/>
    <property type="project" value="InterPro"/>
</dbReference>
<evidence type="ECO:0000256" key="2">
    <source>
        <dbReference type="ARBA" id="ARBA00023242"/>
    </source>
</evidence>
<name>A0A074RJ85_9AGAM</name>
<dbReference type="OrthoDB" id="3175741at2759"/>
<dbReference type="PANTHER" id="PTHR37534:SF46">
    <property type="entry name" value="ZN(II)2CYS6 TRANSCRIPTION FACTOR (EUROFUNG)"/>
    <property type="match status" value="1"/>
</dbReference>
<evidence type="ECO:0000256" key="3">
    <source>
        <dbReference type="SAM" id="MobiDB-lite"/>
    </source>
</evidence>
<evidence type="ECO:0000313" key="6">
    <source>
        <dbReference type="Proteomes" id="UP000027456"/>
    </source>
</evidence>
<comment type="subcellular location">
    <subcellularLocation>
        <location evidence="1">Nucleus</location>
    </subcellularLocation>
</comment>
<gene>
    <name evidence="5" type="ORF">V565_177900</name>
</gene>
<evidence type="ECO:0000256" key="1">
    <source>
        <dbReference type="ARBA" id="ARBA00004123"/>
    </source>
</evidence>
<evidence type="ECO:0000313" key="5">
    <source>
        <dbReference type="EMBL" id="KEP46869.1"/>
    </source>
</evidence>
<keyword evidence="6" id="KW-1185">Reference proteome</keyword>
<dbReference type="EMBL" id="AZST01000921">
    <property type="protein sequence ID" value="KEP46869.1"/>
    <property type="molecule type" value="Genomic_DNA"/>
</dbReference>
<dbReference type="PANTHER" id="PTHR37534">
    <property type="entry name" value="TRANSCRIPTIONAL ACTIVATOR PROTEIN UGA3"/>
    <property type="match status" value="1"/>
</dbReference>
<dbReference type="InterPro" id="IPR001138">
    <property type="entry name" value="Zn2Cys6_DnaBD"/>
</dbReference>
<dbReference type="Pfam" id="PF11951">
    <property type="entry name" value="Fungal_trans_2"/>
    <property type="match status" value="1"/>
</dbReference>
<keyword evidence="2" id="KW-0539">Nucleus</keyword>
<proteinExistence type="predicted"/>
<feature type="compositionally biased region" description="Polar residues" evidence="3">
    <location>
        <begin position="98"/>
        <end position="112"/>
    </location>
</feature>
<dbReference type="Pfam" id="PF00172">
    <property type="entry name" value="Zn_clus"/>
    <property type="match status" value="1"/>
</dbReference>
<comment type="caution">
    <text evidence="5">The sequence shown here is derived from an EMBL/GenBank/DDBJ whole genome shotgun (WGS) entry which is preliminary data.</text>
</comment>
<dbReference type="AlphaFoldDB" id="A0A074RJ85"/>
<dbReference type="Proteomes" id="UP000027456">
    <property type="component" value="Unassembled WGS sequence"/>
</dbReference>
<dbReference type="GO" id="GO:0005634">
    <property type="term" value="C:nucleus"/>
    <property type="evidence" value="ECO:0007669"/>
    <property type="project" value="UniProtKB-SubCell"/>
</dbReference>
<evidence type="ECO:0000259" key="4">
    <source>
        <dbReference type="Pfam" id="PF00172"/>
    </source>
</evidence>
<dbReference type="HOGENOM" id="CLU_030589_0_0_1"/>
<feature type="region of interest" description="Disordered" evidence="3">
    <location>
        <begin position="92"/>
        <end position="127"/>
    </location>
</feature>
<dbReference type="CDD" id="cd00067">
    <property type="entry name" value="GAL4"/>
    <property type="match status" value="1"/>
</dbReference>
<feature type="domain" description="Zn(2)-C6 fungal-type" evidence="4">
    <location>
        <begin position="5"/>
        <end position="32"/>
    </location>
</feature>
<protein>
    <submittedName>
        <fullName evidence="5">Putative fungal zn(2)-cys(6) binuclear cluster domain protein</fullName>
    </submittedName>
</protein>
<accession>A0A074RJ85</accession>
<dbReference type="InterPro" id="IPR021858">
    <property type="entry name" value="Fun_TF"/>
</dbReference>
<reference evidence="5 6" key="1">
    <citation type="submission" date="2013-12" db="EMBL/GenBank/DDBJ databases">
        <authorList>
            <person name="Cubeta M."/>
            <person name="Pakala S."/>
            <person name="Fedorova N."/>
            <person name="Thomas E."/>
            <person name="Dean R."/>
            <person name="Jabaji S."/>
            <person name="Neate S."/>
            <person name="Toda T."/>
            <person name="Tavantzis S."/>
            <person name="Vilgalys R."/>
            <person name="Bharathan N."/>
            <person name="Pakala S."/>
            <person name="Losada L.S."/>
            <person name="Zafar N."/>
            <person name="Nierman W."/>
        </authorList>
    </citation>
    <scope>NUCLEOTIDE SEQUENCE [LARGE SCALE GENOMIC DNA]</scope>
    <source>
        <strain evidence="5 6">123E</strain>
    </source>
</reference>
<sequence length="567" mass="65186">MIVCRKTRCDQRKPVCEKCEASQLECLGYSHNRRVPVLTSRSVSSYRLIAPKSGDHSSHSNFLGNEGVRETSEDHPRVRFYFTAGTRRDTAQYIRPIPSSQKSAISTNSNGERGNPGSALDKGSTSALASSQTRKVEDYLYLFAARPVFKNTNSPISILRKIIDLQTQPSYSPLDPLKTFLNSHWFVEYILAQSDKMTEYWYFKPTNCPRRNFLEDSVHRLQTSIFNRWVTLVAVGIVQSFLTGDVSQCSQNSYWIGHIENFAKRELTRDLVPREMQERRKDWVHISLMKTITTQSSSIYQLLRNITPTFLQVVYSTPQLWLYGCNPTCIPLSNILASEIHELAFFALMDCTCAMAFGLPQQVEYDTTIYSLAIRSASHQWAHSIPANFQLLLVDINTCRDKSPHAREWREIERSLQSWHFRSNEHTFTESWMMIAWYAVQESWRLALLAYLYMAVCDTPSNDPRVQSCIKQILQVVGIVKERGPSSAYVSFFVQYLIVGICARSEAHRKVVRDKISSHNVTRFWMVRASDFAPVLDHLWHGAAAGGRPIKWSDYMRSREEMLPIVI</sequence>